<keyword evidence="2" id="KW-0812">Transmembrane</keyword>
<evidence type="ECO:0000313" key="4">
    <source>
        <dbReference type="Proteomes" id="UP001530293"/>
    </source>
</evidence>
<dbReference type="Proteomes" id="UP001530293">
    <property type="component" value="Unassembled WGS sequence"/>
</dbReference>
<evidence type="ECO:0000313" key="3">
    <source>
        <dbReference type="EMBL" id="KAL3758683.1"/>
    </source>
</evidence>
<feature type="region of interest" description="Disordered" evidence="1">
    <location>
        <begin position="484"/>
        <end position="515"/>
    </location>
</feature>
<keyword evidence="2" id="KW-1133">Transmembrane helix</keyword>
<accession>A0ABD3M4M3</accession>
<feature type="compositionally biased region" description="Low complexity" evidence="1">
    <location>
        <begin position="488"/>
        <end position="515"/>
    </location>
</feature>
<keyword evidence="2" id="KW-0472">Membrane</keyword>
<keyword evidence="4" id="KW-1185">Reference proteome</keyword>
<evidence type="ECO:0000256" key="1">
    <source>
        <dbReference type="SAM" id="MobiDB-lite"/>
    </source>
</evidence>
<feature type="transmembrane region" description="Helical" evidence="2">
    <location>
        <begin position="523"/>
        <end position="544"/>
    </location>
</feature>
<reference evidence="3 4" key="1">
    <citation type="submission" date="2024-10" db="EMBL/GenBank/DDBJ databases">
        <title>Updated reference genomes for cyclostephanoid diatoms.</title>
        <authorList>
            <person name="Roberts W.R."/>
            <person name="Alverson A.J."/>
        </authorList>
    </citation>
    <scope>NUCLEOTIDE SEQUENCE [LARGE SCALE GENOMIC DNA]</scope>
    <source>
        <strain evidence="3 4">AJA232-27</strain>
    </source>
</reference>
<sequence>MKLTIAAIATLAASTEAGRLFSRRQLDGTYGYGEGEYEMIAGYTPGTQVTDHCAIDLDQFVIQEQLAFYSDEGVEAARRVYQEGGHSKSYAEVKLSSATTADIAKDEAITGVDDAGAEVTGKAYADYPAGTDTIWVLYTVPDVQADNVKCKVGGLPEPILDGCLAAEGSLTVGGVEYAYTYDPETDNNNARVFVDWSKNADTLMLEGCPGCPYKDFKYFYDYYGTHDYADQYTQAAFNNTATTFTNGNNDFTDLGFVGKEETIRKAIAFMNVFMYVIYEFEDGMDMCAAGDVPMSIHEWDEGVCFFAGSLEGTDGSGVDGVMIHRLIDKRCAEYKTCGENGDSLEGEAKLNTDLLALFNQGKAELEAGDCDAARATLDQITPKMYIPLIQGAMSYAYEIAYFPEAGEKEKAEGATFAAAILPRIHAIDADAASTIYDNLNFNAESTDYAAVKAAFESVYDGLGITCADVGGFYNTTAEAYYEGAEPCGSSTTSTDATTATGEAAPADGAPADAPAAEPVASPASFAFVAHALMAMAAGVVGVMIM</sequence>
<proteinExistence type="predicted"/>
<protein>
    <submittedName>
        <fullName evidence="3">Uncharacterized protein</fullName>
    </submittedName>
</protein>
<gene>
    <name evidence="3" type="ORF">ACHAWU_005269</name>
</gene>
<organism evidence="3 4">
    <name type="scientific">Discostella pseudostelligera</name>
    <dbReference type="NCBI Taxonomy" id="259834"/>
    <lineage>
        <taxon>Eukaryota</taxon>
        <taxon>Sar</taxon>
        <taxon>Stramenopiles</taxon>
        <taxon>Ochrophyta</taxon>
        <taxon>Bacillariophyta</taxon>
        <taxon>Coscinodiscophyceae</taxon>
        <taxon>Thalassiosirophycidae</taxon>
        <taxon>Stephanodiscales</taxon>
        <taxon>Stephanodiscaceae</taxon>
        <taxon>Discostella</taxon>
    </lineage>
</organism>
<dbReference type="EMBL" id="JALLBG020000227">
    <property type="protein sequence ID" value="KAL3758683.1"/>
    <property type="molecule type" value="Genomic_DNA"/>
</dbReference>
<comment type="caution">
    <text evidence="3">The sequence shown here is derived from an EMBL/GenBank/DDBJ whole genome shotgun (WGS) entry which is preliminary data.</text>
</comment>
<evidence type="ECO:0000256" key="2">
    <source>
        <dbReference type="SAM" id="Phobius"/>
    </source>
</evidence>
<dbReference type="AlphaFoldDB" id="A0ABD3M4M3"/>
<name>A0ABD3M4M3_9STRA</name>